<dbReference type="Proteomes" id="UP000612055">
    <property type="component" value="Unassembled WGS sequence"/>
</dbReference>
<dbReference type="EMBL" id="JAEHOE010000001">
    <property type="protein sequence ID" value="KAG2501731.1"/>
    <property type="molecule type" value="Genomic_DNA"/>
</dbReference>
<reference evidence="2" key="1">
    <citation type="journal article" date="2020" name="bioRxiv">
        <title>Comparative genomics of Chlamydomonas.</title>
        <authorList>
            <person name="Craig R.J."/>
            <person name="Hasan A.R."/>
            <person name="Ness R.W."/>
            <person name="Keightley P.D."/>
        </authorList>
    </citation>
    <scope>NUCLEOTIDE SEQUENCE</scope>
    <source>
        <strain evidence="2">CCAP 11/70</strain>
    </source>
</reference>
<evidence type="ECO:0000256" key="1">
    <source>
        <dbReference type="SAM" id="Coils"/>
    </source>
</evidence>
<proteinExistence type="predicted"/>
<dbReference type="SUPFAM" id="SSF52058">
    <property type="entry name" value="L domain-like"/>
    <property type="match status" value="1"/>
</dbReference>
<protein>
    <submittedName>
        <fullName evidence="2">Uncharacterized protein</fullName>
    </submittedName>
</protein>
<gene>
    <name evidence="2" type="ORF">HYH03_000231</name>
</gene>
<dbReference type="OrthoDB" id="562334at2759"/>
<keyword evidence="3" id="KW-1185">Reference proteome</keyword>
<evidence type="ECO:0000313" key="2">
    <source>
        <dbReference type="EMBL" id="KAG2501731.1"/>
    </source>
</evidence>
<dbReference type="AlphaFoldDB" id="A0A836C5Z1"/>
<feature type="coiled-coil region" evidence="1">
    <location>
        <begin position="552"/>
        <end position="579"/>
    </location>
</feature>
<accession>A0A836C5Z1</accession>
<sequence length="590" mass="63078">MARRNLYSGTGLPSLLTDRDILPHILKHLDDKKERLAIRLLSSDIRATFDAQSQLLIAACRLGDDISKVELTVRGILGRSCRPSKVHLITEGAELAQKQRLGIRLLRPFADASRNSPLPTTWLLAHTSLLAADTAPHAVAKAFPERQSLTLWDDGACDEAFAAALQLLLGTAAGSSAPQPLLPGLNDMGLVMPDLRLKDLPDLPPAVAAGLRGATQLRQLQLSYNLPAAAAEPAVVQDLAGLVGLESLWMGYMGAPLIRPLFQPLTGLTSLTFRCPERLPADVLAGLPAGLAELTADDSYVDVSGLSRLSSLTQLSCAALVAPPGPVAPLVPVAAPRSWALPPRLASCALFGQRPEQLPRLRPHAPVRWDVVLRLKAGQHLSPDASLLPEAESALCQASGILAEFMAPKSLLAVMEDRNTLVIKPVGGEAAVGPGRRNHKAWLEALGRTSVSDLLLQGIALSHQDVETISCMRSVEALHIWRLCDYPSSALPLLGRLPALMELSLDVNGWIGGSNKEGPVKIPTYANGALMALCNDGRVRGRALTVKLIFARTLAEAVKSQLTKAVEKLKKELRLLGTDPKALMLVAYPT</sequence>
<comment type="caution">
    <text evidence="2">The sequence shown here is derived from an EMBL/GenBank/DDBJ whole genome shotgun (WGS) entry which is preliminary data.</text>
</comment>
<keyword evidence="1" id="KW-0175">Coiled coil</keyword>
<name>A0A836C5Z1_9CHLO</name>
<organism evidence="2 3">
    <name type="scientific">Edaphochlamys debaryana</name>
    <dbReference type="NCBI Taxonomy" id="47281"/>
    <lineage>
        <taxon>Eukaryota</taxon>
        <taxon>Viridiplantae</taxon>
        <taxon>Chlorophyta</taxon>
        <taxon>core chlorophytes</taxon>
        <taxon>Chlorophyceae</taxon>
        <taxon>CS clade</taxon>
        <taxon>Chlamydomonadales</taxon>
        <taxon>Chlamydomonadales incertae sedis</taxon>
        <taxon>Edaphochlamys</taxon>
    </lineage>
</organism>
<evidence type="ECO:0000313" key="3">
    <source>
        <dbReference type="Proteomes" id="UP000612055"/>
    </source>
</evidence>